<protein>
    <recommendedName>
        <fullName evidence="1">DUF551 domain-containing protein</fullName>
    </recommendedName>
</protein>
<feature type="domain" description="DUF551" evidence="1">
    <location>
        <begin position="3"/>
        <end position="68"/>
    </location>
</feature>
<dbReference type="AlphaFoldDB" id="A0A0F9QBC9"/>
<gene>
    <name evidence="2" type="ORF">LCGC14_0739850</name>
</gene>
<evidence type="ECO:0000313" key="2">
    <source>
        <dbReference type="EMBL" id="KKN39789.1"/>
    </source>
</evidence>
<evidence type="ECO:0000259" key="1">
    <source>
        <dbReference type="Pfam" id="PF04448"/>
    </source>
</evidence>
<sequence>MIKWILKSEQLPPPHEDFIALNSDGRIFRSRMCYGMHEPWFTYPKGDKSPSDTAPDWIDVTHWIPMPE</sequence>
<proteinExistence type="predicted"/>
<organism evidence="2">
    <name type="scientific">marine sediment metagenome</name>
    <dbReference type="NCBI Taxonomy" id="412755"/>
    <lineage>
        <taxon>unclassified sequences</taxon>
        <taxon>metagenomes</taxon>
        <taxon>ecological metagenomes</taxon>
    </lineage>
</organism>
<dbReference type="Pfam" id="PF04448">
    <property type="entry name" value="DUF551"/>
    <property type="match status" value="1"/>
</dbReference>
<dbReference type="InterPro" id="IPR007539">
    <property type="entry name" value="DUF551"/>
</dbReference>
<accession>A0A0F9QBC9</accession>
<dbReference type="EMBL" id="LAZR01001743">
    <property type="protein sequence ID" value="KKN39789.1"/>
    <property type="molecule type" value="Genomic_DNA"/>
</dbReference>
<name>A0A0F9QBC9_9ZZZZ</name>
<reference evidence="2" key="1">
    <citation type="journal article" date="2015" name="Nature">
        <title>Complex archaea that bridge the gap between prokaryotes and eukaryotes.</title>
        <authorList>
            <person name="Spang A."/>
            <person name="Saw J.H."/>
            <person name="Jorgensen S.L."/>
            <person name="Zaremba-Niedzwiedzka K."/>
            <person name="Martijn J."/>
            <person name="Lind A.E."/>
            <person name="van Eijk R."/>
            <person name="Schleper C."/>
            <person name="Guy L."/>
            <person name="Ettema T.J."/>
        </authorList>
    </citation>
    <scope>NUCLEOTIDE SEQUENCE</scope>
</reference>
<comment type="caution">
    <text evidence="2">The sequence shown here is derived from an EMBL/GenBank/DDBJ whole genome shotgun (WGS) entry which is preliminary data.</text>
</comment>